<keyword evidence="2" id="KW-1185">Reference proteome</keyword>
<dbReference type="KEGG" id="cfer:D4Z93_00275"/>
<protein>
    <submittedName>
        <fullName evidence="1">DUF3842 family protein</fullName>
    </submittedName>
</protein>
<dbReference type="InterPro" id="IPR024208">
    <property type="entry name" value="DUF3842"/>
</dbReference>
<dbReference type="RefSeq" id="WP_119969798.1">
    <property type="nucleotide sequence ID" value="NZ_CP032416.1"/>
</dbReference>
<evidence type="ECO:0000313" key="1">
    <source>
        <dbReference type="EMBL" id="AYD39087.1"/>
    </source>
</evidence>
<evidence type="ECO:0000313" key="2">
    <source>
        <dbReference type="Proteomes" id="UP000266301"/>
    </source>
</evidence>
<sequence>MRIAVIDAQGAGLGQTVIKKIHKEISAKIYIIALGTNKTATFNMLKAGANIGITGEDNICSFCTNHTVNCIVAPIGVMCNGGINGEITSSISKSIFEMNCTKYIIPLRKHNIFIPGTRNLEIKEIIYEIINDIKQNID</sequence>
<reference evidence="1 2" key="1">
    <citation type="journal article" date="2019" name="Int. J. Syst. Evol. Microbiol.">
        <title>Clostridium fermenticellae sp. nov., isolated from the mud in a fermentation cellar for the production of the Chinese liquor, baijiu.</title>
        <authorList>
            <person name="Xu P.X."/>
            <person name="Chai L.J."/>
            <person name="Qiu T."/>
            <person name="Zhang X.J."/>
            <person name="Lu Z.M."/>
            <person name="Xiao C."/>
            <person name="Wang S.T."/>
            <person name="Shen C.H."/>
            <person name="Shi J.S."/>
            <person name="Xu Z.H."/>
        </authorList>
    </citation>
    <scope>NUCLEOTIDE SEQUENCE [LARGE SCALE GENOMIC DNA]</scope>
    <source>
        <strain evidence="1 2">JN500901</strain>
    </source>
</reference>
<dbReference type="OrthoDB" id="9797117at2"/>
<organism evidence="1 2">
    <name type="scientific">Clostridium fermenticellae</name>
    <dbReference type="NCBI Taxonomy" id="2068654"/>
    <lineage>
        <taxon>Bacteria</taxon>
        <taxon>Bacillati</taxon>
        <taxon>Bacillota</taxon>
        <taxon>Clostridia</taxon>
        <taxon>Eubacteriales</taxon>
        <taxon>Clostridiaceae</taxon>
        <taxon>Clostridium</taxon>
    </lineage>
</organism>
<name>A0A386H091_9CLOT</name>
<gene>
    <name evidence="1" type="ORF">D4Z93_00275</name>
</gene>
<dbReference type="AlphaFoldDB" id="A0A386H091"/>
<dbReference type="Proteomes" id="UP000266301">
    <property type="component" value="Chromosome"/>
</dbReference>
<accession>A0A386H091</accession>
<dbReference type="EMBL" id="CP032416">
    <property type="protein sequence ID" value="AYD39087.1"/>
    <property type="molecule type" value="Genomic_DNA"/>
</dbReference>
<dbReference type="Pfam" id="PF12953">
    <property type="entry name" value="DUF3842"/>
    <property type="match status" value="1"/>
</dbReference>
<proteinExistence type="predicted"/>